<organism evidence="2 3">
    <name type="scientific">Vagococcus luciliae</name>
    <dbReference type="NCBI Taxonomy" id="2920380"/>
    <lineage>
        <taxon>Bacteria</taxon>
        <taxon>Bacillati</taxon>
        <taxon>Bacillota</taxon>
        <taxon>Bacilli</taxon>
        <taxon>Lactobacillales</taxon>
        <taxon>Enterococcaceae</taxon>
        <taxon>Vagococcus</taxon>
    </lineage>
</organism>
<reference evidence="2" key="1">
    <citation type="submission" date="2022-08" db="EMBL/GenBank/DDBJ databases">
        <title>Genome sequence of Vagococcus luciliae DSM 112651.</title>
        <authorList>
            <person name="Juan G."/>
            <person name="Anja P."/>
            <person name="Rolf D."/>
            <person name="Kampfer P."/>
            <person name="Vilcinskas A."/>
        </authorList>
    </citation>
    <scope>NUCLEOTIDE SEQUENCE</scope>
    <source>
        <strain evidence="2">G314FT</strain>
    </source>
</reference>
<dbReference type="Gene3D" id="3.40.50.1820">
    <property type="entry name" value="alpha/beta hydrolase"/>
    <property type="match status" value="1"/>
</dbReference>
<gene>
    <name evidence="2" type="primary">cah_1</name>
    <name evidence="2" type="ORF">G314FT_07930</name>
</gene>
<keyword evidence="2" id="KW-0378">Hydrolase</keyword>
<name>A0ABY5NYB2_9ENTE</name>
<reference evidence="2" key="2">
    <citation type="submission" date="2022-08" db="EMBL/GenBank/DDBJ databases">
        <authorList>
            <person name="Poehlein A."/>
            <person name="Guzman J."/>
            <person name="Daniel R."/>
            <person name="Vilcinskas A."/>
        </authorList>
    </citation>
    <scope>NUCLEOTIDE SEQUENCE</scope>
    <source>
        <strain evidence="2">G314FT</strain>
    </source>
</reference>
<dbReference type="EC" id="3.1.1.41" evidence="2"/>
<dbReference type="Proteomes" id="UP001058273">
    <property type="component" value="Chromosome"/>
</dbReference>
<evidence type="ECO:0000313" key="2">
    <source>
        <dbReference type="EMBL" id="UUV98639.1"/>
    </source>
</evidence>
<dbReference type="InterPro" id="IPR008391">
    <property type="entry name" value="AXE1_dom"/>
</dbReference>
<keyword evidence="3" id="KW-1185">Reference proteome</keyword>
<dbReference type="InterPro" id="IPR029058">
    <property type="entry name" value="AB_hydrolase_fold"/>
</dbReference>
<dbReference type="RefSeq" id="WP_257702151.1">
    <property type="nucleotide sequence ID" value="NZ_CP102451.1"/>
</dbReference>
<sequence length="321" mass="37028">MSETMSLNEKKLYKGSRDKPNDFDYFWEKQIRQLNSKNDYTLYKCHFMIDYVDCYDLTIQMENNSSTYCKVLKPLGKGPFPVVFHFHGYQGQSSDWSEYFKYILAGYAVVAMDVRGQAGKSVDGNYFKGNTVKGHIVRGMTENPNDLFFKDIYLDVYRVIELVATFDWVDNDNLTTLGASQGGALALVGGALSDKIKKIISVYPFLSDFSRVLELKLSCEPYDELFRYFKFEDPFYMTEEKILSSLDYIDIKNFADLIKGDVKLVTGLRDDICLPSTQYAIVNHLKTSYEHIILPEYGHEAMNVFMHDKIMNWITGDKIGE</sequence>
<dbReference type="EMBL" id="CP102451">
    <property type="protein sequence ID" value="UUV98639.1"/>
    <property type="molecule type" value="Genomic_DNA"/>
</dbReference>
<evidence type="ECO:0000313" key="3">
    <source>
        <dbReference type="Proteomes" id="UP001058273"/>
    </source>
</evidence>
<dbReference type="PANTHER" id="PTHR40111">
    <property type="entry name" value="CEPHALOSPORIN-C DEACETYLASE"/>
    <property type="match status" value="1"/>
</dbReference>
<evidence type="ECO:0000259" key="1">
    <source>
        <dbReference type="Pfam" id="PF05448"/>
    </source>
</evidence>
<accession>A0ABY5NYB2</accession>
<proteinExistence type="predicted"/>
<dbReference type="Pfam" id="PF05448">
    <property type="entry name" value="AXE1"/>
    <property type="match status" value="1"/>
</dbReference>
<dbReference type="GO" id="GO:0047739">
    <property type="term" value="F:cephalosporin-C deacetylase activity"/>
    <property type="evidence" value="ECO:0007669"/>
    <property type="project" value="UniProtKB-EC"/>
</dbReference>
<dbReference type="InterPro" id="IPR039069">
    <property type="entry name" value="CE7"/>
</dbReference>
<protein>
    <submittedName>
        <fullName evidence="2">Cephalosporin-C deacetylase</fullName>
        <ecNumber evidence="2">3.1.1.41</ecNumber>
    </submittedName>
</protein>
<feature type="domain" description="Acetyl xylan esterase" evidence="1">
    <location>
        <begin position="5"/>
        <end position="315"/>
    </location>
</feature>
<dbReference type="PANTHER" id="PTHR40111:SF1">
    <property type="entry name" value="CEPHALOSPORIN-C DEACETYLASE"/>
    <property type="match status" value="1"/>
</dbReference>
<dbReference type="SUPFAM" id="SSF53474">
    <property type="entry name" value="alpha/beta-Hydrolases"/>
    <property type="match status" value="1"/>
</dbReference>